<dbReference type="EMBL" id="LDTZ01000017">
    <property type="protein sequence ID" value="KNA91024.1"/>
    <property type="molecule type" value="Genomic_DNA"/>
</dbReference>
<keyword evidence="3" id="KW-0731">Sigma factor</keyword>
<keyword evidence="2" id="KW-0805">Transcription regulation</keyword>
<dbReference type="SUPFAM" id="SSF88659">
    <property type="entry name" value="Sigma3 and sigma4 domains of RNA polymerase sigma factors"/>
    <property type="match status" value="1"/>
</dbReference>
<dbReference type="InterPro" id="IPR013249">
    <property type="entry name" value="RNA_pol_sigma70_r4_t2"/>
</dbReference>
<comment type="caution">
    <text evidence="8">The sequence shown here is derived from an EMBL/GenBank/DDBJ whole genome shotgun (WGS) entry which is preliminary data.</text>
</comment>
<evidence type="ECO:0000256" key="4">
    <source>
        <dbReference type="ARBA" id="ARBA00023125"/>
    </source>
</evidence>
<dbReference type="PANTHER" id="PTHR43133">
    <property type="entry name" value="RNA POLYMERASE ECF-TYPE SIGMA FACTO"/>
    <property type="match status" value="1"/>
</dbReference>
<feature type="domain" description="RNA polymerase sigma factor 70 region 4 type 2" evidence="7">
    <location>
        <begin position="125"/>
        <end position="176"/>
    </location>
</feature>
<gene>
    <name evidence="8" type="ORF">ABW18_11980</name>
</gene>
<dbReference type="Pfam" id="PF08281">
    <property type="entry name" value="Sigma70_r4_2"/>
    <property type="match status" value="1"/>
</dbReference>
<proteinExistence type="inferred from homology"/>
<accession>A0ABR5IBE2</accession>
<dbReference type="InterPro" id="IPR036388">
    <property type="entry name" value="WH-like_DNA-bd_sf"/>
</dbReference>
<evidence type="ECO:0000313" key="9">
    <source>
        <dbReference type="Proteomes" id="UP000037247"/>
    </source>
</evidence>
<evidence type="ECO:0000256" key="2">
    <source>
        <dbReference type="ARBA" id="ARBA00023015"/>
    </source>
</evidence>
<evidence type="ECO:0000259" key="7">
    <source>
        <dbReference type="Pfam" id="PF08281"/>
    </source>
</evidence>
<comment type="similarity">
    <text evidence="1">Belongs to the sigma-70 factor family. ECF subfamily.</text>
</comment>
<sequence>MPGGTSDTRSDEHLLTAHINGDLHAFSTLIHRHQERLWAVAYRTLNNPDDAADALQDALFNAHRMAHSYRADARVSTWLHRIVVNACLDRIRRDKLRPTVSLPEFEIPAMAAREDRYAAVDLSMTIGDALAQLPEEQRAVVVALDVEGLSIAETAQRLGVAEGTVKSRSSRARLRLAKLLGHLKEDS</sequence>
<reference evidence="8 9" key="1">
    <citation type="submission" date="2015-05" db="EMBL/GenBank/DDBJ databases">
        <title>Draft genome sequence of the bacterium Gordonia jacobaea a new member of the Gordonia genus.</title>
        <authorList>
            <person name="Jimenez-Galisteo G."/>
            <person name="Dominguez A."/>
            <person name="Munoz E."/>
            <person name="Vinas M."/>
        </authorList>
    </citation>
    <scope>NUCLEOTIDE SEQUENCE [LARGE SCALE GENOMIC DNA]</scope>
    <source>
        <strain evidence="9">mv1</strain>
    </source>
</reference>
<evidence type="ECO:0000259" key="6">
    <source>
        <dbReference type="Pfam" id="PF04542"/>
    </source>
</evidence>
<organism evidence="8 9">
    <name type="scientific">Gordonia jacobaea</name>
    <dbReference type="NCBI Taxonomy" id="122202"/>
    <lineage>
        <taxon>Bacteria</taxon>
        <taxon>Bacillati</taxon>
        <taxon>Actinomycetota</taxon>
        <taxon>Actinomycetes</taxon>
        <taxon>Mycobacteriales</taxon>
        <taxon>Gordoniaceae</taxon>
        <taxon>Gordonia</taxon>
    </lineage>
</organism>
<protein>
    <submittedName>
        <fullName evidence="8">RNA polymerase sigma factor SigM</fullName>
    </submittedName>
</protein>
<dbReference type="Gene3D" id="1.10.1740.10">
    <property type="match status" value="1"/>
</dbReference>
<dbReference type="CDD" id="cd06171">
    <property type="entry name" value="Sigma70_r4"/>
    <property type="match status" value="1"/>
</dbReference>
<evidence type="ECO:0000256" key="1">
    <source>
        <dbReference type="ARBA" id="ARBA00010641"/>
    </source>
</evidence>
<evidence type="ECO:0000256" key="5">
    <source>
        <dbReference type="ARBA" id="ARBA00023163"/>
    </source>
</evidence>
<name>A0ABR5IBE2_9ACTN</name>
<dbReference type="Proteomes" id="UP000037247">
    <property type="component" value="Unassembled WGS sequence"/>
</dbReference>
<dbReference type="InterPro" id="IPR014284">
    <property type="entry name" value="RNA_pol_sigma-70_dom"/>
</dbReference>
<feature type="domain" description="RNA polymerase sigma-70 region 2" evidence="6">
    <location>
        <begin position="29"/>
        <end position="95"/>
    </location>
</feature>
<dbReference type="InterPro" id="IPR013325">
    <property type="entry name" value="RNA_pol_sigma_r2"/>
</dbReference>
<dbReference type="NCBIfam" id="TIGR02937">
    <property type="entry name" value="sigma70-ECF"/>
    <property type="match status" value="1"/>
</dbReference>
<keyword evidence="4" id="KW-0238">DNA-binding</keyword>
<evidence type="ECO:0000313" key="8">
    <source>
        <dbReference type="EMBL" id="KNA91024.1"/>
    </source>
</evidence>
<dbReference type="NCBIfam" id="NF007225">
    <property type="entry name" value="PRK09643.1"/>
    <property type="match status" value="1"/>
</dbReference>
<dbReference type="InterPro" id="IPR007627">
    <property type="entry name" value="RNA_pol_sigma70_r2"/>
</dbReference>
<evidence type="ECO:0000256" key="3">
    <source>
        <dbReference type="ARBA" id="ARBA00023082"/>
    </source>
</evidence>
<dbReference type="InterPro" id="IPR039425">
    <property type="entry name" value="RNA_pol_sigma-70-like"/>
</dbReference>
<dbReference type="InterPro" id="IPR013324">
    <property type="entry name" value="RNA_pol_sigma_r3/r4-like"/>
</dbReference>
<keyword evidence="5" id="KW-0804">Transcription</keyword>
<dbReference type="PANTHER" id="PTHR43133:SF50">
    <property type="entry name" value="ECF RNA POLYMERASE SIGMA FACTOR SIGM"/>
    <property type="match status" value="1"/>
</dbReference>
<dbReference type="SUPFAM" id="SSF88946">
    <property type="entry name" value="Sigma2 domain of RNA polymerase sigma factors"/>
    <property type="match status" value="1"/>
</dbReference>
<keyword evidence="9" id="KW-1185">Reference proteome</keyword>
<dbReference type="Pfam" id="PF04542">
    <property type="entry name" value="Sigma70_r2"/>
    <property type="match status" value="1"/>
</dbReference>
<dbReference type="RefSeq" id="WP_049699197.1">
    <property type="nucleotide sequence ID" value="NZ_LDTZ01000017.1"/>
</dbReference>
<dbReference type="Gene3D" id="1.10.10.10">
    <property type="entry name" value="Winged helix-like DNA-binding domain superfamily/Winged helix DNA-binding domain"/>
    <property type="match status" value="1"/>
</dbReference>